<sequence length="99" mass="10469">MKHSTGALVARVPRGWGERHGEDIIRGLCRASRLLGLIDAHLVAEAEDLPALAVAAARSGEELPAGFQLCQRGACERRGVLVDGPFLLRLARAGHPVAA</sequence>
<dbReference type="AlphaFoldDB" id="A0A2N0X8M7"/>
<dbReference type="Proteomes" id="UP000233249">
    <property type="component" value="Unassembled WGS sequence"/>
</dbReference>
<evidence type="ECO:0000313" key="2">
    <source>
        <dbReference type="Proteomes" id="UP000233249"/>
    </source>
</evidence>
<proteinExistence type="predicted"/>
<accession>A0A2N0X8M7</accession>
<dbReference type="RefSeq" id="WP_101173344.1">
    <property type="nucleotide sequence ID" value="NZ_JAKRKB010000006.1"/>
</dbReference>
<organism evidence="1 2">
    <name type="scientific">Corynebacterium mastitidis</name>
    <dbReference type="NCBI Taxonomy" id="161890"/>
    <lineage>
        <taxon>Bacteria</taxon>
        <taxon>Bacillati</taxon>
        <taxon>Actinomycetota</taxon>
        <taxon>Actinomycetes</taxon>
        <taxon>Mycobacteriales</taxon>
        <taxon>Corynebacteriaceae</taxon>
        <taxon>Corynebacterium</taxon>
    </lineage>
</organism>
<reference evidence="1 2" key="1">
    <citation type="submission" date="2017-12" db="EMBL/GenBank/DDBJ databases">
        <title>Corynebacterium mastitidis 16-1433 Genome.</title>
        <authorList>
            <person name="Gulvik C.A."/>
        </authorList>
    </citation>
    <scope>NUCLEOTIDE SEQUENCE [LARGE SCALE GENOMIC DNA]</scope>
    <source>
        <strain evidence="1 2">16-1433</strain>
    </source>
</reference>
<protein>
    <submittedName>
        <fullName evidence="1">Uncharacterized protein</fullName>
    </submittedName>
</protein>
<comment type="caution">
    <text evidence="1">The sequence shown here is derived from an EMBL/GenBank/DDBJ whole genome shotgun (WGS) entry which is preliminary data.</text>
</comment>
<name>A0A2N0X8M7_9CORY</name>
<dbReference type="OrthoDB" id="4421363at2"/>
<evidence type="ECO:0000313" key="1">
    <source>
        <dbReference type="EMBL" id="PKF69044.1"/>
    </source>
</evidence>
<gene>
    <name evidence="1" type="ORF">CXB45_04235</name>
</gene>
<dbReference type="STRING" id="1121365.GCA_000375365_00942"/>
<dbReference type="EMBL" id="PJAF01000008">
    <property type="protein sequence ID" value="PKF69044.1"/>
    <property type="molecule type" value="Genomic_DNA"/>
</dbReference>